<dbReference type="InterPro" id="IPR019734">
    <property type="entry name" value="TPR_rpt"/>
</dbReference>
<keyword evidence="1" id="KW-0812">Transmembrane</keyword>
<keyword evidence="3" id="KW-1185">Reference proteome</keyword>
<dbReference type="Gene3D" id="1.25.40.10">
    <property type="entry name" value="Tetratricopeptide repeat domain"/>
    <property type="match status" value="2"/>
</dbReference>
<evidence type="ECO:0000256" key="1">
    <source>
        <dbReference type="SAM" id="Phobius"/>
    </source>
</evidence>
<dbReference type="InterPro" id="IPR011990">
    <property type="entry name" value="TPR-like_helical_dom_sf"/>
</dbReference>
<reference evidence="2 3" key="1">
    <citation type="submission" date="2022-05" db="EMBL/GenBank/DDBJ databases">
        <title>Flavobacterium sp., isolated from activated sludge.</title>
        <authorList>
            <person name="Ran Q."/>
        </authorList>
    </citation>
    <scope>NUCLEOTIDE SEQUENCE [LARGE SCALE GENOMIC DNA]</scope>
    <source>
        <strain evidence="2 3">HXWNR69</strain>
    </source>
</reference>
<proteinExistence type="predicted"/>
<evidence type="ECO:0008006" key="4">
    <source>
        <dbReference type="Google" id="ProtNLM"/>
    </source>
</evidence>
<comment type="caution">
    <text evidence="2">The sequence shown here is derived from an EMBL/GenBank/DDBJ whole genome shotgun (WGS) entry which is preliminary data.</text>
</comment>
<feature type="transmembrane region" description="Helical" evidence="1">
    <location>
        <begin position="341"/>
        <end position="361"/>
    </location>
</feature>
<sequence length="387" mass="44738">MIKLHLHKITVLYLQTLFLSLMMTVSFYAQSKNDIDVKIKEGTLLMYKNPDEAIRIGDKIIKDANGNVDYKIRAYKLISDAYSSKRDYQKSLEYVIKASQILHLSNDALLKIIITNKMGIQYHQLKIYDKSIQYLDQAEQLMLDYPVKDSVLYYLGSNNTVRGFIYKEKLNCDLAIEFFDKGLKYLLESKSKLANSIISINRYNKGNCYIQMANYPDAKKNFEISIKYALNVNASSLHAFALKGLAQVYTLEGKFQEAVVTLLKAKNISKNVEDLILNQEIYRGLSENYLALNKWDKFKEFHLKYLLTQKLIKERERKSISDSLVEKKSELSSKFEKTVSLFNLINLTIFVIVLIVIIFVLNRIKGAKKDIEALQNKISLLQNPKNI</sequence>
<keyword evidence="1" id="KW-1133">Transmembrane helix</keyword>
<dbReference type="EMBL" id="JAMLJN010000002">
    <property type="protein sequence ID" value="MCL9769299.1"/>
    <property type="molecule type" value="Genomic_DNA"/>
</dbReference>
<dbReference type="SUPFAM" id="SSF48452">
    <property type="entry name" value="TPR-like"/>
    <property type="match status" value="2"/>
</dbReference>
<gene>
    <name evidence="2" type="ORF">NAT47_02620</name>
</gene>
<protein>
    <recommendedName>
        <fullName evidence="4">Tetratricopeptide repeat protein</fullName>
    </recommendedName>
</protein>
<dbReference type="RefSeq" id="WP_250579976.1">
    <property type="nucleotide sequence ID" value="NZ_JAMLJN010000002.1"/>
</dbReference>
<dbReference type="Proteomes" id="UP001203342">
    <property type="component" value="Unassembled WGS sequence"/>
</dbReference>
<evidence type="ECO:0000313" key="3">
    <source>
        <dbReference type="Proteomes" id="UP001203342"/>
    </source>
</evidence>
<keyword evidence="1" id="KW-0472">Membrane</keyword>
<evidence type="ECO:0000313" key="2">
    <source>
        <dbReference type="EMBL" id="MCL9769299.1"/>
    </source>
</evidence>
<name>A0ABT0TEI4_9FLAO</name>
<organism evidence="2 3">
    <name type="scientific">Flavobacterium fragile</name>
    <dbReference type="NCBI Taxonomy" id="2949085"/>
    <lineage>
        <taxon>Bacteria</taxon>
        <taxon>Pseudomonadati</taxon>
        <taxon>Bacteroidota</taxon>
        <taxon>Flavobacteriia</taxon>
        <taxon>Flavobacteriales</taxon>
        <taxon>Flavobacteriaceae</taxon>
        <taxon>Flavobacterium</taxon>
    </lineage>
</organism>
<accession>A0ABT0TEI4</accession>
<dbReference type="SMART" id="SM00028">
    <property type="entry name" value="TPR"/>
    <property type="match status" value="4"/>
</dbReference>